<keyword evidence="10" id="KW-1185">Reference proteome</keyword>
<evidence type="ECO:0000256" key="7">
    <source>
        <dbReference type="RuleBase" id="RU363032"/>
    </source>
</evidence>
<dbReference type="HOGENOM" id="CLU_036879_0_2_12"/>
<sequence>MDPVETYIGSIKRISTEQRQTVRERWGVDKPLSTKILNWTKNAIKGDFGYSVTFEKDVSEIIRQALSNSLLLILTAWILSFVFGVLLGVWAAIRQNRLADRVIKTIAYLFSSIPSFWFGILLLLIFSVKLKWFPIGYSSPIGKAEQVLFSEKLYHMILPALTLSIMEISTICLYAREKLIEVLDSDYALYEYARGKSVIEVIKEHGIRNILLPVVTLQFGSINEIIGGTLLIESIFSYNGIGRITIKAGLRGDLPLILAITIVTATIVFVGNLIANMLYPLIDPRIKEEVAN</sequence>
<evidence type="ECO:0000256" key="2">
    <source>
        <dbReference type="ARBA" id="ARBA00022448"/>
    </source>
</evidence>
<dbReference type="PANTHER" id="PTHR43163">
    <property type="entry name" value="DIPEPTIDE TRANSPORT SYSTEM PERMEASE PROTEIN DPPB-RELATED"/>
    <property type="match status" value="1"/>
</dbReference>
<feature type="transmembrane region" description="Helical" evidence="7">
    <location>
        <begin position="153"/>
        <end position="175"/>
    </location>
</feature>
<keyword evidence="2 7" id="KW-0813">Transport</keyword>
<dbReference type="STRING" id="1125699.HMPREF9194_01098"/>
<dbReference type="SUPFAM" id="SSF161098">
    <property type="entry name" value="MetI-like"/>
    <property type="match status" value="1"/>
</dbReference>
<evidence type="ECO:0000313" key="10">
    <source>
        <dbReference type="Proteomes" id="UP000014541"/>
    </source>
</evidence>
<dbReference type="PATRIC" id="fig|1125699.3.peg.1120"/>
<evidence type="ECO:0000259" key="8">
    <source>
        <dbReference type="PROSITE" id="PS50928"/>
    </source>
</evidence>
<comment type="caution">
    <text evidence="9">The sequence shown here is derived from an EMBL/GenBank/DDBJ whole genome shotgun (WGS) entry which is preliminary data.</text>
</comment>
<feature type="transmembrane region" description="Helical" evidence="7">
    <location>
        <begin position="256"/>
        <end position="279"/>
    </location>
</feature>
<dbReference type="GO" id="GO:0055085">
    <property type="term" value="P:transmembrane transport"/>
    <property type="evidence" value="ECO:0007669"/>
    <property type="project" value="InterPro"/>
</dbReference>
<feature type="transmembrane region" description="Helical" evidence="7">
    <location>
        <begin position="105"/>
        <end position="128"/>
    </location>
</feature>
<organism evidence="9 10">
    <name type="scientific">Treponema maltophilum ATCC 51939</name>
    <dbReference type="NCBI Taxonomy" id="1125699"/>
    <lineage>
        <taxon>Bacteria</taxon>
        <taxon>Pseudomonadati</taxon>
        <taxon>Spirochaetota</taxon>
        <taxon>Spirochaetia</taxon>
        <taxon>Spirochaetales</taxon>
        <taxon>Treponemataceae</taxon>
        <taxon>Treponema</taxon>
    </lineage>
</organism>
<dbReference type="Proteomes" id="UP000014541">
    <property type="component" value="Unassembled WGS sequence"/>
</dbReference>
<dbReference type="eggNOG" id="COG0601">
    <property type="taxonomic scope" value="Bacteria"/>
</dbReference>
<keyword evidence="5 7" id="KW-1133">Transmembrane helix</keyword>
<evidence type="ECO:0000256" key="1">
    <source>
        <dbReference type="ARBA" id="ARBA00004651"/>
    </source>
</evidence>
<evidence type="ECO:0000256" key="3">
    <source>
        <dbReference type="ARBA" id="ARBA00022475"/>
    </source>
</evidence>
<dbReference type="GO" id="GO:0005886">
    <property type="term" value="C:plasma membrane"/>
    <property type="evidence" value="ECO:0007669"/>
    <property type="project" value="UniProtKB-SubCell"/>
</dbReference>
<dbReference type="CDD" id="cd06261">
    <property type="entry name" value="TM_PBP2"/>
    <property type="match status" value="1"/>
</dbReference>
<evidence type="ECO:0000256" key="5">
    <source>
        <dbReference type="ARBA" id="ARBA00022989"/>
    </source>
</evidence>
<comment type="similarity">
    <text evidence="7">Belongs to the binding-protein-dependent transport system permease family.</text>
</comment>
<evidence type="ECO:0000256" key="6">
    <source>
        <dbReference type="ARBA" id="ARBA00023136"/>
    </source>
</evidence>
<dbReference type="InterPro" id="IPR000515">
    <property type="entry name" value="MetI-like"/>
</dbReference>
<dbReference type="EMBL" id="ATFF01000006">
    <property type="protein sequence ID" value="EPF30776.1"/>
    <property type="molecule type" value="Genomic_DNA"/>
</dbReference>
<dbReference type="Gene3D" id="1.10.3720.10">
    <property type="entry name" value="MetI-like"/>
    <property type="match status" value="1"/>
</dbReference>
<protein>
    <recommendedName>
        <fullName evidence="8">ABC transmembrane type-1 domain-containing protein</fullName>
    </recommendedName>
</protein>
<feature type="domain" description="ABC transmembrane type-1" evidence="8">
    <location>
        <begin position="66"/>
        <end position="275"/>
    </location>
</feature>
<keyword evidence="3" id="KW-1003">Cell membrane</keyword>
<proteinExistence type="inferred from homology"/>
<dbReference type="Pfam" id="PF00528">
    <property type="entry name" value="BPD_transp_1"/>
    <property type="match status" value="1"/>
</dbReference>
<evidence type="ECO:0000256" key="4">
    <source>
        <dbReference type="ARBA" id="ARBA00022692"/>
    </source>
</evidence>
<keyword evidence="6 7" id="KW-0472">Membrane</keyword>
<dbReference type="PANTHER" id="PTHR43163:SF6">
    <property type="entry name" value="DIPEPTIDE TRANSPORT SYSTEM PERMEASE PROTEIN DPPB-RELATED"/>
    <property type="match status" value="1"/>
</dbReference>
<dbReference type="RefSeq" id="WP_016525387.1">
    <property type="nucleotide sequence ID" value="NZ_KE332518.1"/>
</dbReference>
<gene>
    <name evidence="9" type="ORF">HMPREF9194_01098</name>
</gene>
<dbReference type="PROSITE" id="PS50928">
    <property type="entry name" value="ABC_TM1"/>
    <property type="match status" value="1"/>
</dbReference>
<reference evidence="9 10" key="1">
    <citation type="submission" date="2013-04" db="EMBL/GenBank/DDBJ databases">
        <title>The Genome Sequence of Treponema maltophilum ATCC 51939.</title>
        <authorList>
            <consortium name="The Broad Institute Genomics Platform"/>
            <person name="Earl A."/>
            <person name="Ward D."/>
            <person name="Feldgarden M."/>
            <person name="Gevers D."/>
            <person name="Leonetti C."/>
            <person name="Blanton J.M."/>
            <person name="Dewhirst F.E."/>
            <person name="Izard J."/>
            <person name="Walker B."/>
            <person name="Young S."/>
            <person name="Zeng Q."/>
            <person name="Gargeya S."/>
            <person name="Fitzgerald M."/>
            <person name="Haas B."/>
            <person name="Abouelleil A."/>
            <person name="Allen A.W."/>
            <person name="Alvarado L."/>
            <person name="Arachchi H.M."/>
            <person name="Berlin A.M."/>
            <person name="Chapman S.B."/>
            <person name="Gainer-Dewar J."/>
            <person name="Goldberg J."/>
            <person name="Griggs A."/>
            <person name="Gujja S."/>
            <person name="Hansen M."/>
            <person name="Howarth C."/>
            <person name="Imamovic A."/>
            <person name="Ireland A."/>
            <person name="Larimer J."/>
            <person name="McCowan C."/>
            <person name="Murphy C."/>
            <person name="Pearson M."/>
            <person name="Poon T.W."/>
            <person name="Priest M."/>
            <person name="Roberts A."/>
            <person name="Saif S."/>
            <person name="Shea T."/>
            <person name="Sisk P."/>
            <person name="Sykes S."/>
            <person name="Wortman J."/>
            <person name="Nusbaum C."/>
            <person name="Birren B."/>
        </authorList>
    </citation>
    <scope>NUCLEOTIDE SEQUENCE [LARGE SCALE GENOMIC DNA]</scope>
    <source>
        <strain evidence="9 10">ATCC 51939</strain>
    </source>
</reference>
<evidence type="ECO:0000313" key="9">
    <source>
        <dbReference type="EMBL" id="EPF30776.1"/>
    </source>
</evidence>
<accession>S3K1K3</accession>
<feature type="transmembrane region" description="Helical" evidence="7">
    <location>
        <begin position="70"/>
        <end position="93"/>
    </location>
</feature>
<dbReference type="InterPro" id="IPR035906">
    <property type="entry name" value="MetI-like_sf"/>
</dbReference>
<name>S3K1K3_TREMA</name>
<keyword evidence="4 7" id="KW-0812">Transmembrane</keyword>
<comment type="subcellular location">
    <subcellularLocation>
        <location evidence="1 7">Cell membrane</location>
        <topology evidence="1 7">Multi-pass membrane protein</topology>
    </subcellularLocation>
</comment>
<dbReference type="AlphaFoldDB" id="S3K1K3"/>